<comment type="catalytic activity">
    <reaction evidence="1 10">
        <text>L-glutamyl-[protein] + S-adenosyl-L-methionine = [protein]-L-glutamate 5-O-methyl ester + S-adenosyl-L-homocysteine</text>
        <dbReference type="Rhea" id="RHEA:24452"/>
        <dbReference type="Rhea" id="RHEA-COMP:10208"/>
        <dbReference type="Rhea" id="RHEA-COMP:10311"/>
        <dbReference type="ChEBI" id="CHEBI:29973"/>
        <dbReference type="ChEBI" id="CHEBI:57856"/>
        <dbReference type="ChEBI" id="CHEBI:59789"/>
        <dbReference type="ChEBI" id="CHEBI:82795"/>
    </reaction>
</comment>
<dbReference type="PANTHER" id="PTHR12260">
    <property type="entry name" value="DAMAGE-CONTROL PHOSPHATASE ARMT1"/>
    <property type="match status" value="1"/>
</dbReference>
<dbReference type="VEuPathDB" id="VectorBase:GBRI036153"/>
<dbReference type="GO" id="GO:0032259">
    <property type="term" value="P:methylation"/>
    <property type="evidence" value="ECO:0007669"/>
    <property type="project" value="UniProtKB-KW"/>
</dbReference>
<evidence type="ECO:0000259" key="11">
    <source>
        <dbReference type="Pfam" id="PF01937"/>
    </source>
</evidence>
<evidence type="ECO:0000256" key="3">
    <source>
        <dbReference type="ARBA" id="ARBA00009519"/>
    </source>
</evidence>
<dbReference type="InterPro" id="IPR036075">
    <property type="entry name" value="ARMT-1-like_metal-bd_sf"/>
</dbReference>
<comment type="cofactor">
    <cofactor evidence="10">
        <name>Mn(2+)</name>
        <dbReference type="ChEBI" id="CHEBI:29035"/>
    </cofactor>
    <cofactor evidence="10">
        <name>Ni(2+)</name>
        <dbReference type="ChEBI" id="CHEBI:49786"/>
    </cofactor>
</comment>
<evidence type="ECO:0000256" key="7">
    <source>
        <dbReference type="ARBA" id="ARBA00023211"/>
    </source>
</evidence>
<dbReference type="SUPFAM" id="SSF111321">
    <property type="entry name" value="AF1104-like"/>
    <property type="match status" value="1"/>
</dbReference>
<proteinExistence type="inferred from homology"/>
<comment type="domain">
    <text evidence="10">Subfamily III proteins have a conserved RTxK motif about 40-50 residues from the C-terminus; the threonine may be replaced by serine or cysteine.</text>
</comment>
<dbReference type="GO" id="GO:0008983">
    <property type="term" value="F:protein-glutamate O-methyltransferase activity"/>
    <property type="evidence" value="ECO:0007669"/>
    <property type="project" value="RHEA"/>
</dbReference>
<name>A0A1A9WXK0_9MUSC</name>
<keyword evidence="10" id="KW-0489">Methyltransferase</keyword>
<dbReference type="EC" id="3.1.3.-" evidence="10"/>
<comment type="similarity">
    <text evidence="3 10">Belongs to the damage-control phosphatase family. Sugar phosphate phosphatase III subfamily.</text>
</comment>
<dbReference type="STRING" id="37001.A0A1A9WXK0"/>
<evidence type="ECO:0000256" key="1">
    <source>
        <dbReference type="ARBA" id="ARBA00000807"/>
    </source>
</evidence>
<dbReference type="Gene3D" id="3.40.50.10880">
    <property type="entry name" value="Uncharacterised protein PF01937, DUF89, domain 3"/>
    <property type="match status" value="1"/>
</dbReference>
<sequence>MYRKVSSFFEAKTALKSFDYFQNQKRIWNSKVIPAISRYCRRTEKDKKTFQMYMKLDLWSNFCDLSFIMQFKGNLLDLFDRWDSNILVNNTRTVWNCLQSADRSKPIIVDFVCNDGNFELYADCVLAEYLIEKQLASKVRFHVKPIPWYTFDATPEDVQNMLQFMRSNPSGVVSEQGRKWKQYFDEEKFIIAPVNYFWTSAYEFFKMRETDRELYKYLSQAHLLILKGDLNYRKLLGDYCWDPTENFLTCIRGFQPTNICVLRTIKSDLVCGLQQGQTDDLHRSNPKWMLSGEYGLIQFVERIQCGCALKE</sequence>
<keyword evidence="6 10" id="KW-0378">Hydrolase</keyword>
<comment type="function">
    <text evidence="8 10">Metal-dependent phosphatase that shows phosphatase activity against several substrates, including fructose-1-phosphate and fructose-6-phosphate. Its preference for fructose-1-phosphate, a strong glycating agent that causes DNA damage rather than a canonical yeast metabolite, suggests a damage-control function in hexose phosphate metabolism. Has also been shown to have O-methyltransferase activity that methylates glutamate residues of target proteins to form gamma-glutamyl methyl ester residues. Possibly methylates PCNA, suggesting it is involved in the DNA damage response.</text>
</comment>
<reference evidence="13" key="1">
    <citation type="submission" date="2014-03" db="EMBL/GenBank/DDBJ databases">
        <authorList>
            <person name="Aksoy S."/>
            <person name="Warren W."/>
            <person name="Wilson R.K."/>
        </authorList>
    </citation>
    <scope>NUCLEOTIDE SEQUENCE [LARGE SCALE GENOMIC DNA]</scope>
    <source>
        <strain evidence="13">IAEA</strain>
    </source>
</reference>
<dbReference type="GO" id="GO:0097023">
    <property type="term" value="F:fructose 6-phosphate aldolase activity"/>
    <property type="evidence" value="ECO:0007669"/>
    <property type="project" value="RHEA"/>
</dbReference>
<evidence type="ECO:0000256" key="6">
    <source>
        <dbReference type="ARBA" id="ARBA00022801"/>
    </source>
</evidence>
<dbReference type="InterPro" id="IPR002791">
    <property type="entry name" value="ARMT1-like_metal-bd"/>
</dbReference>
<reference evidence="12" key="2">
    <citation type="submission" date="2020-05" db="UniProtKB">
        <authorList>
            <consortium name="EnsemblMetazoa"/>
        </authorList>
    </citation>
    <scope>IDENTIFICATION</scope>
    <source>
        <strain evidence="12">IAEA</strain>
    </source>
</reference>
<evidence type="ECO:0000256" key="5">
    <source>
        <dbReference type="ARBA" id="ARBA00022723"/>
    </source>
</evidence>
<evidence type="ECO:0000313" key="12">
    <source>
        <dbReference type="EnsemblMetazoa" id="GBRI036153-PA"/>
    </source>
</evidence>
<comment type="catalytic activity">
    <reaction evidence="2 10">
        <text>beta-D-fructose 1-phosphate + H2O = D-fructose + phosphate</text>
        <dbReference type="Rhea" id="RHEA:35603"/>
        <dbReference type="ChEBI" id="CHEBI:15377"/>
        <dbReference type="ChEBI" id="CHEBI:37721"/>
        <dbReference type="ChEBI" id="CHEBI:43474"/>
        <dbReference type="ChEBI" id="CHEBI:138881"/>
    </reaction>
</comment>
<evidence type="ECO:0000256" key="10">
    <source>
        <dbReference type="RuleBase" id="RU367030"/>
    </source>
</evidence>
<keyword evidence="4" id="KW-0533">Nickel</keyword>
<keyword evidence="10" id="KW-0808">Transferase</keyword>
<protein>
    <recommendedName>
        <fullName evidence="10">Sugar phosphate phosphatase</fullName>
        <ecNumber evidence="10">2.1.1.-</ecNumber>
        <ecNumber evidence="10">3.1.3.-</ecNumber>
    </recommendedName>
</protein>
<accession>A0A1A9WXK0</accession>
<dbReference type="Proteomes" id="UP000091820">
    <property type="component" value="Unassembled WGS sequence"/>
</dbReference>
<dbReference type="GO" id="GO:0103026">
    <property type="term" value="F:fructose-1-phosphatase activity"/>
    <property type="evidence" value="ECO:0007669"/>
    <property type="project" value="RHEA"/>
</dbReference>
<evidence type="ECO:0000256" key="2">
    <source>
        <dbReference type="ARBA" id="ARBA00001326"/>
    </source>
</evidence>
<dbReference type="Pfam" id="PF01937">
    <property type="entry name" value="ARMT1-like_dom"/>
    <property type="match status" value="1"/>
</dbReference>
<dbReference type="AlphaFoldDB" id="A0A1A9WXK0"/>
<evidence type="ECO:0000256" key="8">
    <source>
        <dbReference type="ARBA" id="ARBA00045980"/>
    </source>
</evidence>
<evidence type="ECO:0000313" key="13">
    <source>
        <dbReference type="Proteomes" id="UP000091820"/>
    </source>
</evidence>
<dbReference type="GO" id="GO:0046872">
    <property type="term" value="F:metal ion binding"/>
    <property type="evidence" value="ECO:0007669"/>
    <property type="project" value="UniProtKB-UniRule"/>
</dbReference>
<keyword evidence="13" id="KW-1185">Reference proteome</keyword>
<dbReference type="EC" id="2.1.1.-" evidence="10"/>
<organism evidence="12 13">
    <name type="scientific">Glossina brevipalpis</name>
    <dbReference type="NCBI Taxonomy" id="37001"/>
    <lineage>
        <taxon>Eukaryota</taxon>
        <taxon>Metazoa</taxon>
        <taxon>Ecdysozoa</taxon>
        <taxon>Arthropoda</taxon>
        <taxon>Hexapoda</taxon>
        <taxon>Insecta</taxon>
        <taxon>Pterygota</taxon>
        <taxon>Neoptera</taxon>
        <taxon>Endopterygota</taxon>
        <taxon>Diptera</taxon>
        <taxon>Brachycera</taxon>
        <taxon>Muscomorpha</taxon>
        <taxon>Hippoboscoidea</taxon>
        <taxon>Glossinidae</taxon>
        <taxon>Glossina</taxon>
    </lineage>
</organism>
<dbReference type="GO" id="GO:0006974">
    <property type="term" value="P:DNA damage response"/>
    <property type="evidence" value="ECO:0007669"/>
    <property type="project" value="TreeGrafter"/>
</dbReference>
<comment type="catalytic activity">
    <reaction evidence="9 10">
        <text>beta-D-fructose 6-phosphate = dihydroxyacetone + D-glyceraldehyde 3-phosphate</text>
        <dbReference type="Rhea" id="RHEA:28002"/>
        <dbReference type="ChEBI" id="CHEBI:16016"/>
        <dbReference type="ChEBI" id="CHEBI:57634"/>
        <dbReference type="ChEBI" id="CHEBI:59776"/>
    </reaction>
</comment>
<feature type="domain" description="Damage-control phosphatase ARMT1-like metal-binding" evidence="11">
    <location>
        <begin position="1"/>
        <end position="279"/>
    </location>
</feature>
<dbReference type="PANTHER" id="PTHR12260:SF6">
    <property type="entry name" value="DAMAGE-CONTROL PHOSPHATASE ARMT1"/>
    <property type="match status" value="1"/>
</dbReference>
<keyword evidence="7 10" id="KW-0464">Manganese</keyword>
<evidence type="ECO:0000256" key="9">
    <source>
        <dbReference type="ARBA" id="ARBA00048809"/>
    </source>
</evidence>
<evidence type="ECO:0000256" key="4">
    <source>
        <dbReference type="ARBA" id="ARBA00022596"/>
    </source>
</evidence>
<dbReference type="EnsemblMetazoa" id="GBRI036153-RA">
    <property type="protein sequence ID" value="GBRI036153-PA"/>
    <property type="gene ID" value="GBRI036153"/>
</dbReference>
<dbReference type="InterPro" id="IPR039763">
    <property type="entry name" value="ARMT1"/>
</dbReference>
<keyword evidence="5 10" id="KW-0479">Metal-binding</keyword>
<dbReference type="GO" id="GO:0005634">
    <property type="term" value="C:nucleus"/>
    <property type="evidence" value="ECO:0007669"/>
    <property type="project" value="TreeGrafter"/>
</dbReference>